<organism evidence="9 10">
    <name type="scientific">Microbacterium candidum</name>
    <dbReference type="NCBI Taxonomy" id="3041922"/>
    <lineage>
        <taxon>Bacteria</taxon>
        <taxon>Bacillati</taxon>
        <taxon>Actinomycetota</taxon>
        <taxon>Actinomycetes</taxon>
        <taxon>Micrococcales</taxon>
        <taxon>Microbacteriaceae</taxon>
        <taxon>Microbacterium</taxon>
    </lineage>
</organism>
<dbReference type="SUPFAM" id="SSF63867">
    <property type="entry name" value="MoeA C-terminal domain-like"/>
    <property type="match status" value="1"/>
</dbReference>
<dbReference type="InterPro" id="IPR038987">
    <property type="entry name" value="MoeA-like"/>
</dbReference>
<dbReference type="Gene3D" id="3.90.105.10">
    <property type="entry name" value="Molybdopterin biosynthesis moea protein, domain 2"/>
    <property type="match status" value="1"/>
</dbReference>
<evidence type="ECO:0000313" key="9">
    <source>
        <dbReference type="EMBL" id="MDL9981368.1"/>
    </source>
</evidence>
<dbReference type="InterPro" id="IPR036135">
    <property type="entry name" value="MoeA_linker/N_sf"/>
</dbReference>
<dbReference type="PANTHER" id="PTHR10192">
    <property type="entry name" value="MOLYBDOPTERIN BIOSYNTHESIS PROTEIN"/>
    <property type="match status" value="1"/>
</dbReference>
<gene>
    <name evidence="9" type="ORF">QSV35_18715</name>
</gene>
<keyword evidence="7" id="KW-0460">Magnesium</keyword>
<name>A0ABT7N3T6_9MICO</name>
<sequence length="412" mass="42316">MPARAHRTVDEHLAEVLAAVTPLESTTVLLRDAAGSTLAVPVVAPTDAPGFRSSAMDGFAVRAVDAASASPESPARLRVIADLPAGTELDPPLAQGEAARIMTGAPVPTAADAVVPLEHTSAGLFGGPDVDVVRAPTVGQHVRPSGEDVRTGVEVVRAGVALGALQLGSIAAAGVTEVVVARRPRVAVVSTGSELAAPGAPLRRGMIPESNAPMLSRLTEDAGADLVLVATVPDVNAEFERALEDATAAGADVVITSGGVGTGAYEVVRNTLEPIGGMEFVTVAMRPGRPQGFGRLASGALAFGLPGTPIGAAVSFEVFVRPALLAMQGRRELHRPRLLLRAAEGWRSRAGHRHLVPATIDRTDPRGWTVRPAGGAHSTTALAYTDAFVVVPEDVEEVRVGDLVEAMLVGMS</sequence>
<evidence type="ECO:0000259" key="8">
    <source>
        <dbReference type="SMART" id="SM00852"/>
    </source>
</evidence>
<keyword evidence="7" id="KW-0479">Metal-binding</keyword>
<dbReference type="Proteomes" id="UP001235064">
    <property type="component" value="Unassembled WGS sequence"/>
</dbReference>
<evidence type="ECO:0000256" key="3">
    <source>
        <dbReference type="ARBA" id="ARBA00010763"/>
    </source>
</evidence>
<dbReference type="EMBL" id="JASXSZ010000007">
    <property type="protein sequence ID" value="MDL9981368.1"/>
    <property type="molecule type" value="Genomic_DNA"/>
</dbReference>
<dbReference type="InterPro" id="IPR036688">
    <property type="entry name" value="MoeA_C_domain_IV_sf"/>
</dbReference>
<protein>
    <recommendedName>
        <fullName evidence="7">Molybdopterin molybdenumtransferase</fullName>
        <ecNumber evidence="7">2.10.1.1</ecNumber>
    </recommendedName>
</protein>
<dbReference type="SMART" id="SM00852">
    <property type="entry name" value="MoCF_biosynth"/>
    <property type="match status" value="1"/>
</dbReference>
<evidence type="ECO:0000256" key="5">
    <source>
        <dbReference type="ARBA" id="ARBA00023150"/>
    </source>
</evidence>
<evidence type="ECO:0000256" key="4">
    <source>
        <dbReference type="ARBA" id="ARBA00022505"/>
    </source>
</evidence>
<dbReference type="Pfam" id="PF03453">
    <property type="entry name" value="MoeA_N"/>
    <property type="match status" value="1"/>
</dbReference>
<dbReference type="InterPro" id="IPR001453">
    <property type="entry name" value="MoaB/Mog_dom"/>
</dbReference>
<comment type="cofactor">
    <cofactor evidence="7">
        <name>Mg(2+)</name>
        <dbReference type="ChEBI" id="CHEBI:18420"/>
    </cofactor>
</comment>
<keyword evidence="7" id="KW-0808">Transferase</keyword>
<comment type="catalytic activity">
    <reaction evidence="6">
        <text>adenylyl-molybdopterin + molybdate = Mo-molybdopterin + AMP + H(+)</text>
        <dbReference type="Rhea" id="RHEA:35047"/>
        <dbReference type="ChEBI" id="CHEBI:15378"/>
        <dbReference type="ChEBI" id="CHEBI:36264"/>
        <dbReference type="ChEBI" id="CHEBI:62727"/>
        <dbReference type="ChEBI" id="CHEBI:71302"/>
        <dbReference type="ChEBI" id="CHEBI:456215"/>
        <dbReference type="EC" id="2.10.1.1"/>
    </reaction>
</comment>
<keyword evidence="10" id="KW-1185">Reference proteome</keyword>
<comment type="caution">
    <text evidence="9">The sequence shown here is derived from an EMBL/GenBank/DDBJ whole genome shotgun (WGS) entry which is preliminary data.</text>
</comment>
<keyword evidence="4 7" id="KW-0500">Molybdenum</keyword>
<evidence type="ECO:0000256" key="1">
    <source>
        <dbReference type="ARBA" id="ARBA00002901"/>
    </source>
</evidence>
<accession>A0ABT7N3T6</accession>
<dbReference type="InterPro" id="IPR005110">
    <property type="entry name" value="MoeA_linker/N"/>
</dbReference>
<dbReference type="Gene3D" id="2.170.190.11">
    <property type="entry name" value="Molybdopterin biosynthesis moea protein, domain 3"/>
    <property type="match status" value="1"/>
</dbReference>
<dbReference type="InterPro" id="IPR036425">
    <property type="entry name" value="MoaB/Mog-like_dom_sf"/>
</dbReference>
<dbReference type="CDD" id="cd00887">
    <property type="entry name" value="MoeA"/>
    <property type="match status" value="1"/>
</dbReference>
<dbReference type="NCBIfam" id="TIGR00177">
    <property type="entry name" value="molyb_syn"/>
    <property type="match status" value="1"/>
</dbReference>
<evidence type="ECO:0000256" key="2">
    <source>
        <dbReference type="ARBA" id="ARBA00005046"/>
    </source>
</evidence>
<keyword evidence="5 7" id="KW-0501">Molybdenum cofactor biosynthesis</keyword>
<dbReference type="RefSeq" id="WP_286290458.1">
    <property type="nucleotide sequence ID" value="NZ_JASXSZ010000007.1"/>
</dbReference>
<dbReference type="PANTHER" id="PTHR10192:SF5">
    <property type="entry name" value="GEPHYRIN"/>
    <property type="match status" value="1"/>
</dbReference>
<feature type="domain" description="MoaB/Mog" evidence="8">
    <location>
        <begin position="187"/>
        <end position="326"/>
    </location>
</feature>
<dbReference type="Pfam" id="PF03454">
    <property type="entry name" value="MoeA_C"/>
    <property type="match status" value="1"/>
</dbReference>
<dbReference type="EC" id="2.10.1.1" evidence="7"/>
<dbReference type="Gene3D" id="2.40.340.10">
    <property type="entry name" value="MoeA, C-terminal, domain IV"/>
    <property type="match status" value="1"/>
</dbReference>
<evidence type="ECO:0000313" key="10">
    <source>
        <dbReference type="Proteomes" id="UP001235064"/>
    </source>
</evidence>
<dbReference type="Gene3D" id="3.40.980.10">
    <property type="entry name" value="MoaB/Mog-like domain"/>
    <property type="match status" value="1"/>
</dbReference>
<comment type="pathway">
    <text evidence="2 7">Cofactor biosynthesis; molybdopterin biosynthesis.</text>
</comment>
<dbReference type="Pfam" id="PF00994">
    <property type="entry name" value="MoCF_biosynth"/>
    <property type="match status" value="1"/>
</dbReference>
<dbReference type="SUPFAM" id="SSF63882">
    <property type="entry name" value="MoeA N-terminal region -like"/>
    <property type="match status" value="1"/>
</dbReference>
<dbReference type="InterPro" id="IPR005111">
    <property type="entry name" value="MoeA_C_domain_IV"/>
</dbReference>
<proteinExistence type="inferred from homology"/>
<dbReference type="SUPFAM" id="SSF53218">
    <property type="entry name" value="Molybdenum cofactor biosynthesis proteins"/>
    <property type="match status" value="1"/>
</dbReference>
<reference evidence="9 10" key="1">
    <citation type="submission" date="2023-06" db="EMBL/GenBank/DDBJ databases">
        <title>Microbacterium sp. nov., isolated from a waste landfill.</title>
        <authorList>
            <person name="Wen W."/>
        </authorList>
    </citation>
    <scope>NUCLEOTIDE SEQUENCE [LARGE SCALE GENOMIC DNA]</scope>
    <source>
        <strain evidence="9 10">ASV49</strain>
    </source>
</reference>
<comment type="function">
    <text evidence="1 7">Catalyzes the insertion of molybdate into adenylated molybdopterin with the concomitant release of AMP.</text>
</comment>
<comment type="similarity">
    <text evidence="3 7">Belongs to the MoeA family.</text>
</comment>
<evidence type="ECO:0000256" key="6">
    <source>
        <dbReference type="ARBA" id="ARBA00047317"/>
    </source>
</evidence>
<evidence type="ECO:0000256" key="7">
    <source>
        <dbReference type="RuleBase" id="RU365090"/>
    </source>
</evidence>
<dbReference type="NCBIfam" id="NF045515">
    <property type="entry name" value="Glp_gephyrin"/>
    <property type="match status" value="1"/>
</dbReference>